<dbReference type="PANTHER" id="PTHR47942">
    <property type="entry name" value="TETRATRICOPEPTIDE REPEAT (TPR)-LIKE SUPERFAMILY PROTEIN-RELATED"/>
    <property type="match status" value="1"/>
</dbReference>
<dbReference type="InterPro" id="IPR011990">
    <property type="entry name" value="TPR-like_helical_dom_sf"/>
</dbReference>
<dbReference type="Proteomes" id="UP000326565">
    <property type="component" value="Unassembled WGS sequence"/>
</dbReference>
<evidence type="ECO:0000256" key="3">
    <source>
        <dbReference type="SAM" id="MobiDB-lite"/>
    </source>
</evidence>
<evidence type="ECO:0000313" key="5">
    <source>
        <dbReference type="Proteomes" id="UP000326565"/>
    </source>
</evidence>
<feature type="compositionally biased region" description="Basic residues" evidence="3">
    <location>
        <begin position="402"/>
        <end position="413"/>
    </location>
</feature>
<keyword evidence="1" id="KW-0677">Repeat</keyword>
<feature type="compositionally biased region" description="Polar residues" evidence="3">
    <location>
        <begin position="82"/>
        <end position="94"/>
    </location>
</feature>
<reference evidence="4 5" key="1">
    <citation type="submission" date="2019-04" db="EMBL/GenBank/DDBJ databases">
        <title>Friends and foes A comparative genomics study of 23 Aspergillus species from section Flavi.</title>
        <authorList>
            <consortium name="DOE Joint Genome Institute"/>
            <person name="Kjaerbolling I."/>
            <person name="Vesth T."/>
            <person name="Frisvad J.C."/>
            <person name="Nybo J.L."/>
            <person name="Theobald S."/>
            <person name="Kildgaard S."/>
            <person name="Isbrandt T."/>
            <person name="Kuo A."/>
            <person name="Sato A."/>
            <person name="Lyhne E.K."/>
            <person name="Kogle M.E."/>
            <person name="Wiebenga A."/>
            <person name="Kun R.S."/>
            <person name="Lubbers R.J."/>
            <person name="Makela M.R."/>
            <person name="Barry K."/>
            <person name="Chovatia M."/>
            <person name="Clum A."/>
            <person name="Daum C."/>
            <person name="Haridas S."/>
            <person name="He G."/>
            <person name="LaButti K."/>
            <person name="Lipzen A."/>
            <person name="Mondo S."/>
            <person name="Riley R."/>
            <person name="Salamov A."/>
            <person name="Simmons B.A."/>
            <person name="Magnuson J.K."/>
            <person name="Henrissat B."/>
            <person name="Mortensen U.H."/>
            <person name="Larsen T.O."/>
            <person name="Devries R.P."/>
            <person name="Grigoriev I.V."/>
            <person name="Machida M."/>
            <person name="Baker S.E."/>
            <person name="Andersen M.R."/>
        </authorList>
    </citation>
    <scope>NUCLEOTIDE SEQUENCE [LARGE SCALE GENOMIC DNA]</scope>
    <source>
        <strain evidence="4 5">CBS 151.66</strain>
    </source>
</reference>
<dbReference type="AlphaFoldDB" id="A0A5N5WZA3"/>
<evidence type="ECO:0000313" key="4">
    <source>
        <dbReference type="EMBL" id="KAB8073831.1"/>
    </source>
</evidence>
<dbReference type="Gene3D" id="1.25.40.10">
    <property type="entry name" value="Tetratricopeptide repeat domain"/>
    <property type="match status" value="1"/>
</dbReference>
<dbReference type="Pfam" id="PF13041">
    <property type="entry name" value="PPR_2"/>
    <property type="match status" value="1"/>
</dbReference>
<organism evidence="4 5">
    <name type="scientific">Aspergillus leporis</name>
    <dbReference type="NCBI Taxonomy" id="41062"/>
    <lineage>
        <taxon>Eukaryota</taxon>
        <taxon>Fungi</taxon>
        <taxon>Dikarya</taxon>
        <taxon>Ascomycota</taxon>
        <taxon>Pezizomycotina</taxon>
        <taxon>Eurotiomycetes</taxon>
        <taxon>Eurotiomycetidae</taxon>
        <taxon>Eurotiales</taxon>
        <taxon>Aspergillaceae</taxon>
        <taxon>Aspergillus</taxon>
        <taxon>Aspergillus subgen. Circumdati</taxon>
    </lineage>
</organism>
<evidence type="ECO:0000256" key="2">
    <source>
        <dbReference type="PROSITE-ProRule" id="PRU00708"/>
    </source>
</evidence>
<feature type="repeat" description="PPR" evidence="2">
    <location>
        <begin position="180"/>
        <end position="214"/>
    </location>
</feature>
<feature type="region of interest" description="Disordered" evidence="3">
    <location>
        <begin position="395"/>
        <end position="427"/>
    </location>
</feature>
<dbReference type="NCBIfam" id="TIGR00756">
    <property type="entry name" value="PPR"/>
    <property type="match status" value="1"/>
</dbReference>
<dbReference type="OrthoDB" id="185373at2759"/>
<sequence>MLRCSNASALRAGVRSSPAKRITLGTRWSRTTLRGGSGLPLSCLAPKILSPGQIGAWGIPVGTKGYSTNSDGLDPEPVSEEVSPNAQTALNPNASKEREREVNDEDPLFAIAKAGTSPKARGQADPSAPTTVSRKVVEMELRWLKDPRELSDRVARLLTTGDVPLAAALVRAAQQEQMECAVAWNHLIEYCLKQGQPRAAFKFYNEMKKRGRKPTSVTYTIMLDGLCKVRRGSGLDPVKTALSIYKSISGSNSAVKLNLIHTNAMLNVCSRHNDMDTMWQVAGELPEDGAGSPDCTTYSIILRAISEAAQRDVARMKSHMLERINARKAQGVKEGKRIWTDVVFRWKKGQLELDNRLVHAMANLLLEGATERDCYDVFALINQTTGIPIFAKEPSIESHNQRSSRLKNSHHKSRMMEDVPFVDEGDRLYRPSEAKSEELEEGQEDESFENLFDPVISPETAPATKQGGPSDGASTPSYISVGNRELSIIMEACLTMTQGIGPGKAYWQHLTLDETDYKIEPDRGTYHQYLRLLRLGHSSRVALDLIRDQMVPAQMTEGRTFRIAFACCLRDRKNINVFKNANGMLRLMDTSLPLPFPQALGAYLDIVRILGDNPQLLMSLNDINRDDKRPSGNLSAIGQKLRLNLQIVAVETLRPSIAKLDEAMEHGRLLKAPTKAPSAKTPNNSPNHNIISGAEALRVLATVRGLIDDILKPANSKLLPKATRTQLEKESRDLRKYSKAEMGQKYRNAMVAATSKQVLAFSDRQVAADPFGVD</sequence>
<dbReference type="InterPro" id="IPR051222">
    <property type="entry name" value="PPR/CCM1_RNA-binding"/>
</dbReference>
<gene>
    <name evidence="4" type="ORF">BDV29DRAFT_132883</name>
</gene>
<feature type="region of interest" description="Disordered" evidence="3">
    <location>
        <begin position="67"/>
        <end position="102"/>
    </location>
</feature>
<proteinExistence type="predicted"/>
<dbReference type="EMBL" id="ML732220">
    <property type="protein sequence ID" value="KAB8073831.1"/>
    <property type="molecule type" value="Genomic_DNA"/>
</dbReference>
<evidence type="ECO:0008006" key="6">
    <source>
        <dbReference type="Google" id="ProtNLM"/>
    </source>
</evidence>
<keyword evidence="5" id="KW-1185">Reference proteome</keyword>
<dbReference type="InterPro" id="IPR002885">
    <property type="entry name" value="PPR_rpt"/>
</dbReference>
<evidence type="ECO:0000256" key="1">
    <source>
        <dbReference type="ARBA" id="ARBA00022737"/>
    </source>
</evidence>
<accession>A0A5N5WZA3</accession>
<protein>
    <recommendedName>
        <fullName evidence="6">Pentatricopeptide repeat protein</fullName>
    </recommendedName>
</protein>
<name>A0A5N5WZA3_9EURO</name>
<feature type="region of interest" description="Disordered" evidence="3">
    <location>
        <begin position="457"/>
        <end position="476"/>
    </location>
</feature>
<dbReference type="PROSITE" id="PS51375">
    <property type="entry name" value="PPR"/>
    <property type="match status" value="1"/>
</dbReference>
<dbReference type="PANTHER" id="PTHR47942:SF105">
    <property type="entry name" value="ATPASE EXPRESSION PROTEIN 3"/>
    <property type="match status" value="1"/>
</dbReference>